<feature type="compositionally biased region" description="Basic and acidic residues" evidence="2">
    <location>
        <begin position="1"/>
        <end position="11"/>
    </location>
</feature>
<dbReference type="EMBL" id="JAQQWI010000016">
    <property type="protein sequence ID" value="KAK8008900.1"/>
    <property type="molecule type" value="Genomic_DNA"/>
</dbReference>
<name>A0ABR1REK1_9PEZI</name>
<feature type="compositionally biased region" description="Acidic residues" evidence="2">
    <location>
        <begin position="328"/>
        <end position="345"/>
    </location>
</feature>
<keyword evidence="4" id="KW-1185">Reference proteome</keyword>
<feature type="compositionally biased region" description="Low complexity" evidence="2">
    <location>
        <begin position="135"/>
        <end position="145"/>
    </location>
</feature>
<feature type="compositionally biased region" description="Acidic residues" evidence="2">
    <location>
        <begin position="124"/>
        <end position="134"/>
    </location>
</feature>
<protein>
    <submittedName>
        <fullName evidence="3">Uncharacterized protein</fullName>
    </submittedName>
</protein>
<feature type="region of interest" description="Disordered" evidence="2">
    <location>
        <begin position="321"/>
        <end position="449"/>
    </location>
</feature>
<dbReference type="InterPro" id="IPR035426">
    <property type="entry name" value="Gemin2/Brr1"/>
</dbReference>
<feature type="compositionally biased region" description="Polar residues" evidence="2">
    <location>
        <begin position="438"/>
        <end position="449"/>
    </location>
</feature>
<feature type="region of interest" description="Disordered" evidence="2">
    <location>
        <begin position="124"/>
        <end position="167"/>
    </location>
</feature>
<feature type="region of interest" description="Disordered" evidence="2">
    <location>
        <begin position="464"/>
        <end position="484"/>
    </location>
</feature>
<sequence>MSSKRQAEDNPSRSTSKRPRQSTNKHSSQVDQTYGQRTAFGDLHDPTIPNDDDLEWEDETDALAYLMSVRKEAHGIPNLLVASKPIGPSNESVDRSIYADGRGDFRGFYQDGAYTALPDEYYDEEEYDETEEPEATAADGTGAAEDAADGDYDEEYSDDASLGRPRNSNIDEIHKAYYGSLKRQYLNLRRMLHSSPPDSLVASLPLDNPTEVDNFGASPDAFRQWTGRVMNTDPLPAQIASMHKDGVVRLLRIILTGKFFRKGQELHERTSRWLWALLARLPDKGELYYQEIGWVRELGKRAVLFMVSLAEAEILHQDYDVRGTKDSDDGDGMDVEVDENLDDVSSEPASIDDTPPVREDNPPTDQIMQDGAETGKQDNGQVNDGAAGSLAAPAPVKEESPPQVPPTQAPEGATDNATSPSDVEMQIDSDMDEGEVSAVSQPKIESTTADVEMAKSRLLAQLGGLDGTADDGEVEEPRPHEVTTEPFLEPEVKEESSEFAESLVDPEDIEDEEVARAKANVRATLNMILTVAGEFYGQRDLLEFRDPFGRISEEGNTRQ</sequence>
<gene>
    <name evidence="3" type="ORF">PG991_011451</name>
</gene>
<dbReference type="Pfam" id="PF04938">
    <property type="entry name" value="SIP1"/>
    <property type="match status" value="1"/>
</dbReference>
<evidence type="ECO:0000313" key="3">
    <source>
        <dbReference type="EMBL" id="KAK8008900.1"/>
    </source>
</evidence>
<comment type="caution">
    <text evidence="3">The sequence shown here is derived from an EMBL/GenBank/DDBJ whole genome shotgun (WGS) entry which is preliminary data.</text>
</comment>
<dbReference type="PANTHER" id="PTHR12794">
    <property type="entry name" value="GEMIN2"/>
    <property type="match status" value="1"/>
</dbReference>
<feature type="compositionally biased region" description="Polar residues" evidence="2">
    <location>
        <begin position="21"/>
        <end position="36"/>
    </location>
</feature>
<feature type="compositionally biased region" description="Acidic residues" evidence="2">
    <location>
        <begin position="146"/>
        <end position="158"/>
    </location>
</feature>
<accession>A0ABR1REK1</accession>
<evidence type="ECO:0000256" key="2">
    <source>
        <dbReference type="SAM" id="MobiDB-lite"/>
    </source>
</evidence>
<proteinExistence type="inferred from homology"/>
<evidence type="ECO:0000256" key="1">
    <source>
        <dbReference type="ARBA" id="ARBA00025758"/>
    </source>
</evidence>
<feature type="compositionally biased region" description="Acidic residues" evidence="2">
    <location>
        <begin position="425"/>
        <end position="435"/>
    </location>
</feature>
<organism evidence="3 4">
    <name type="scientific">Apiospora marii</name>
    <dbReference type="NCBI Taxonomy" id="335849"/>
    <lineage>
        <taxon>Eukaryota</taxon>
        <taxon>Fungi</taxon>
        <taxon>Dikarya</taxon>
        <taxon>Ascomycota</taxon>
        <taxon>Pezizomycotina</taxon>
        <taxon>Sordariomycetes</taxon>
        <taxon>Xylariomycetidae</taxon>
        <taxon>Amphisphaeriales</taxon>
        <taxon>Apiosporaceae</taxon>
        <taxon>Apiospora</taxon>
    </lineage>
</organism>
<feature type="region of interest" description="Disordered" evidence="2">
    <location>
        <begin position="1"/>
        <end position="55"/>
    </location>
</feature>
<evidence type="ECO:0000313" key="4">
    <source>
        <dbReference type="Proteomes" id="UP001396898"/>
    </source>
</evidence>
<dbReference type="Gene3D" id="1.20.58.1070">
    <property type="match status" value="1"/>
</dbReference>
<comment type="similarity">
    <text evidence="1">Belongs to the gemin-2 family.</text>
</comment>
<dbReference type="Proteomes" id="UP001396898">
    <property type="component" value="Unassembled WGS sequence"/>
</dbReference>
<dbReference type="PANTHER" id="PTHR12794:SF0">
    <property type="entry name" value="GEM-ASSOCIATED PROTEIN 2"/>
    <property type="match status" value="1"/>
</dbReference>
<reference evidence="3 4" key="1">
    <citation type="submission" date="2023-01" db="EMBL/GenBank/DDBJ databases">
        <title>Analysis of 21 Apiospora genomes using comparative genomics revels a genus with tremendous synthesis potential of carbohydrate active enzymes and secondary metabolites.</title>
        <authorList>
            <person name="Sorensen T."/>
        </authorList>
    </citation>
    <scope>NUCLEOTIDE SEQUENCE [LARGE SCALE GENOMIC DNA]</scope>
    <source>
        <strain evidence="3 4">CBS 20057</strain>
    </source>
</reference>